<dbReference type="PANTHER" id="PTHR45138">
    <property type="entry name" value="REGULATORY COMPONENTS OF SENSORY TRANSDUCTION SYSTEM"/>
    <property type="match status" value="1"/>
</dbReference>
<dbReference type="SMART" id="SM00091">
    <property type="entry name" value="PAS"/>
    <property type="match status" value="1"/>
</dbReference>
<reference evidence="8" key="1">
    <citation type="journal article" date="2015" name="ISME J.">
        <title>Draft Genome Sequence of Streptomyces incarnatus NRRL8089, which Produces the Nucleoside Antibiotic Sinefungin.</title>
        <authorList>
            <person name="Oshima K."/>
            <person name="Hattori M."/>
            <person name="Shimizu H."/>
            <person name="Fukuda K."/>
            <person name="Nemoto M."/>
            <person name="Inagaki K."/>
            <person name="Tamura T."/>
        </authorList>
    </citation>
    <scope>NUCLEOTIDE SEQUENCE</scope>
    <source>
        <strain evidence="8">FACHB-1375</strain>
    </source>
</reference>
<name>A0A926VF12_9CYAN</name>
<dbReference type="CDD" id="cd01949">
    <property type="entry name" value="GGDEF"/>
    <property type="match status" value="1"/>
</dbReference>
<dbReference type="CDD" id="cd00130">
    <property type="entry name" value="PAS"/>
    <property type="match status" value="1"/>
</dbReference>
<sequence>MLITSAFSLDRAIDRHPLTVTPDSPVYQVIALMSQARASCVLVVERQQIGADDRLSIIGIFTERDLVKITAQERSIEGVTIAEVMTHKPFTLKEAEAQDILTLLKLFRQAKFRHLPIVDDQSTLVGLITHQSLREVLQPADWMRLRRVTEVMTTQVIQAPSTISLIQLTQLMAQKRVSSVVIVQNAQGQKSTETQEADRSLPQSASIPVGIITERDILQFRALGLDFYKTKAETVMSSPLLPIRSSDSLIAAHEKMRQQRIRRLVVLGDAGELIGVITQTSLLQALDPIEVDASVGALQRVIEERTAELVQTNKRLEQEISEHQKTEAALRLSEGRLAGILNIAQDAVISVDEQMCVQLFNQGAEKIFGYTAAEVLQQPIDLLLPPGFTKAHRQHIFSLYKPADGGQQMAGRREIWLRRKDRTEFPAEASISKLDLPEGTVWTVILRDISDRKRTEEALRHQMARERLLASLSLRIRQSLDINTILNTTVAEVRQFLKADRVIIYRFQPDWSGVIAVESVGPGWVPILGTTIHDVCFAANYLDRYENGRIEAIEDIYTSGISQCRIDLLAPLQVRANLVVPILKETRAAEGLVSTGVLSEAAEQPHDIVTQNSVQAKHSRSESSAITPKQSANPDASTTIAPSLWGLLGVHQCSRARRWQEWEIDLLKQLATQVAIALQQAELYQKLLAANQQLLELASSDGLTLVANRRRFDEYLNQEWRRLVREREPLSLILCDVDFFKAYNDTYGHIAGDICLQKVAEAIRQATRRPADLVARYGGEEFAVILPNTHSAGAVYVAEQIRAKVATMQIEHPNSQVSQFITLSLGVGSTIPDYQSSPAQLIAAADQALYEAKAQGRDRTVAHNV</sequence>
<feature type="region of interest" description="Disordered" evidence="3">
    <location>
        <begin position="611"/>
        <end position="636"/>
    </location>
</feature>
<evidence type="ECO:0000313" key="8">
    <source>
        <dbReference type="EMBL" id="MBD2182537.1"/>
    </source>
</evidence>
<dbReference type="SMART" id="SM00267">
    <property type="entry name" value="GGDEF"/>
    <property type="match status" value="1"/>
</dbReference>
<dbReference type="SMART" id="SM00065">
    <property type="entry name" value="GAF"/>
    <property type="match status" value="1"/>
</dbReference>
<proteinExistence type="predicted"/>
<dbReference type="PROSITE" id="PS51371">
    <property type="entry name" value="CBS"/>
    <property type="match status" value="4"/>
</dbReference>
<dbReference type="GO" id="GO:0005886">
    <property type="term" value="C:plasma membrane"/>
    <property type="evidence" value="ECO:0007669"/>
    <property type="project" value="TreeGrafter"/>
</dbReference>
<keyword evidence="2" id="KW-0175">Coiled coil</keyword>
<dbReference type="Gene3D" id="3.10.580.10">
    <property type="entry name" value="CBS-domain"/>
    <property type="match status" value="2"/>
</dbReference>
<evidence type="ECO:0000259" key="4">
    <source>
        <dbReference type="PROSITE" id="PS50046"/>
    </source>
</evidence>
<evidence type="ECO:0000256" key="2">
    <source>
        <dbReference type="SAM" id="Coils"/>
    </source>
</evidence>
<dbReference type="InterPro" id="IPR000160">
    <property type="entry name" value="GGDEF_dom"/>
</dbReference>
<keyword evidence="9" id="KW-1185">Reference proteome</keyword>
<feature type="domain" description="PAS" evidence="5">
    <location>
        <begin position="333"/>
        <end position="385"/>
    </location>
</feature>
<dbReference type="NCBIfam" id="TIGR00229">
    <property type="entry name" value="sensory_box"/>
    <property type="match status" value="1"/>
</dbReference>
<dbReference type="EMBL" id="JACJPW010000038">
    <property type="protein sequence ID" value="MBD2182537.1"/>
    <property type="molecule type" value="Genomic_DNA"/>
</dbReference>
<dbReference type="Gene3D" id="3.30.70.270">
    <property type="match status" value="1"/>
</dbReference>
<evidence type="ECO:0000259" key="7">
    <source>
        <dbReference type="PROSITE" id="PS51371"/>
    </source>
</evidence>
<dbReference type="CDD" id="cd04620">
    <property type="entry name" value="CBS_two-component_sensor_histidine_kinase_repeat1"/>
    <property type="match status" value="1"/>
</dbReference>
<dbReference type="SUPFAM" id="SSF55785">
    <property type="entry name" value="PYP-like sensor domain (PAS domain)"/>
    <property type="match status" value="1"/>
</dbReference>
<dbReference type="AlphaFoldDB" id="A0A926VF12"/>
<evidence type="ECO:0000259" key="6">
    <source>
        <dbReference type="PROSITE" id="PS50887"/>
    </source>
</evidence>
<dbReference type="CDD" id="cd17774">
    <property type="entry name" value="CBS_two-component_sensor_histidine_kinase_repeat2"/>
    <property type="match status" value="1"/>
</dbReference>
<dbReference type="Pfam" id="PF00990">
    <property type="entry name" value="GGDEF"/>
    <property type="match status" value="1"/>
</dbReference>
<dbReference type="Pfam" id="PF13426">
    <property type="entry name" value="PAS_9"/>
    <property type="match status" value="1"/>
</dbReference>
<dbReference type="SUPFAM" id="SSF55073">
    <property type="entry name" value="Nucleotide cyclase"/>
    <property type="match status" value="1"/>
</dbReference>
<dbReference type="InterPro" id="IPR035965">
    <property type="entry name" value="PAS-like_dom_sf"/>
</dbReference>
<dbReference type="InterPro" id="IPR029016">
    <property type="entry name" value="GAF-like_dom_sf"/>
</dbReference>
<dbReference type="Gene3D" id="3.30.450.40">
    <property type="match status" value="2"/>
</dbReference>
<dbReference type="InterPro" id="IPR029787">
    <property type="entry name" value="Nucleotide_cyclase"/>
</dbReference>
<dbReference type="InterPro" id="IPR046342">
    <property type="entry name" value="CBS_dom_sf"/>
</dbReference>
<dbReference type="Gene3D" id="3.30.450.20">
    <property type="entry name" value="PAS domain"/>
    <property type="match status" value="1"/>
</dbReference>
<dbReference type="GO" id="GO:1902201">
    <property type="term" value="P:negative regulation of bacterial-type flagellum-dependent cell motility"/>
    <property type="evidence" value="ECO:0007669"/>
    <property type="project" value="TreeGrafter"/>
</dbReference>
<organism evidence="8 9">
    <name type="scientific">Aerosakkonema funiforme FACHB-1375</name>
    <dbReference type="NCBI Taxonomy" id="2949571"/>
    <lineage>
        <taxon>Bacteria</taxon>
        <taxon>Bacillati</taxon>
        <taxon>Cyanobacteriota</taxon>
        <taxon>Cyanophyceae</taxon>
        <taxon>Oscillatoriophycideae</taxon>
        <taxon>Aerosakkonematales</taxon>
        <taxon>Aerosakkonemataceae</taxon>
        <taxon>Aerosakkonema</taxon>
    </lineage>
</organism>
<dbReference type="InterPro" id="IPR050469">
    <property type="entry name" value="Diguanylate_Cyclase"/>
</dbReference>
<dbReference type="NCBIfam" id="TIGR00254">
    <property type="entry name" value="GGDEF"/>
    <property type="match status" value="1"/>
</dbReference>
<dbReference type="PANTHER" id="PTHR45138:SF9">
    <property type="entry name" value="DIGUANYLATE CYCLASE DGCM-RELATED"/>
    <property type="match status" value="1"/>
</dbReference>
<feature type="domain" description="CBS" evidence="7">
    <location>
        <begin position="85"/>
        <end position="145"/>
    </location>
</feature>
<dbReference type="Proteomes" id="UP000641646">
    <property type="component" value="Unassembled WGS sequence"/>
</dbReference>
<dbReference type="InterPro" id="IPR003018">
    <property type="entry name" value="GAF"/>
</dbReference>
<dbReference type="GO" id="GO:0052621">
    <property type="term" value="F:diguanylate cyclase activity"/>
    <property type="evidence" value="ECO:0007669"/>
    <property type="project" value="TreeGrafter"/>
</dbReference>
<evidence type="ECO:0000313" key="9">
    <source>
        <dbReference type="Proteomes" id="UP000641646"/>
    </source>
</evidence>
<dbReference type="SUPFAM" id="SSF55781">
    <property type="entry name" value="GAF domain-like"/>
    <property type="match status" value="1"/>
</dbReference>
<dbReference type="FunFam" id="3.30.70.270:FF:000001">
    <property type="entry name" value="Diguanylate cyclase domain protein"/>
    <property type="match status" value="1"/>
</dbReference>
<dbReference type="Pfam" id="PF01590">
    <property type="entry name" value="GAF"/>
    <property type="match status" value="1"/>
</dbReference>
<feature type="domain" description="Phytochrome chromophore attachment site" evidence="4">
    <location>
        <begin position="481"/>
        <end position="673"/>
    </location>
</feature>
<evidence type="ECO:0000256" key="1">
    <source>
        <dbReference type="PROSITE-ProRule" id="PRU00703"/>
    </source>
</evidence>
<dbReference type="InterPro" id="IPR000644">
    <property type="entry name" value="CBS_dom"/>
</dbReference>
<dbReference type="PROSITE" id="PS50046">
    <property type="entry name" value="PHYTOCHROME_2"/>
    <property type="match status" value="1"/>
</dbReference>
<gene>
    <name evidence="8" type="ORF">H6G03_15770</name>
</gene>
<feature type="domain" description="CBS" evidence="7">
    <location>
        <begin position="13"/>
        <end position="76"/>
    </location>
</feature>
<dbReference type="GO" id="GO:0043709">
    <property type="term" value="P:cell adhesion involved in single-species biofilm formation"/>
    <property type="evidence" value="ECO:0007669"/>
    <property type="project" value="TreeGrafter"/>
</dbReference>
<evidence type="ECO:0000259" key="5">
    <source>
        <dbReference type="PROSITE" id="PS50112"/>
    </source>
</evidence>
<feature type="coiled-coil region" evidence="2">
    <location>
        <begin position="299"/>
        <end position="333"/>
    </location>
</feature>
<dbReference type="InterPro" id="IPR000014">
    <property type="entry name" value="PAS"/>
</dbReference>
<protein>
    <submittedName>
        <fullName evidence="8">Diguanylate cyclase</fullName>
    </submittedName>
</protein>
<feature type="domain" description="CBS" evidence="7">
    <location>
        <begin position="236"/>
        <end position="294"/>
    </location>
</feature>
<feature type="domain" description="CBS" evidence="7">
    <location>
        <begin position="152"/>
        <end position="227"/>
    </location>
</feature>
<dbReference type="RefSeq" id="WP_190465348.1">
    <property type="nucleotide sequence ID" value="NZ_JACJPW010000038.1"/>
</dbReference>
<accession>A0A926VF12</accession>
<dbReference type="InterPro" id="IPR016132">
    <property type="entry name" value="Phyto_chromo_attachment"/>
</dbReference>
<dbReference type="Pfam" id="PF00571">
    <property type="entry name" value="CBS"/>
    <property type="match status" value="3"/>
</dbReference>
<dbReference type="PROSITE" id="PS50112">
    <property type="entry name" value="PAS"/>
    <property type="match status" value="1"/>
</dbReference>
<comment type="caution">
    <text evidence="8">The sequence shown here is derived from an EMBL/GenBank/DDBJ whole genome shotgun (WGS) entry which is preliminary data.</text>
</comment>
<reference evidence="8" key="2">
    <citation type="submission" date="2020-08" db="EMBL/GenBank/DDBJ databases">
        <authorList>
            <person name="Chen M."/>
            <person name="Teng W."/>
            <person name="Zhao L."/>
            <person name="Hu C."/>
            <person name="Zhou Y."/>
            <person name="Han B."/>
            <person name="Song L."/>
            <person name="Shu W."/>
        </authorList>
    </citation>
    <scope>NUCLEOTIDE SEQUENCE</scope>
    <source>
        <strain evidence="8">FACHB-1375</strain>
    </source>
</reference>
<feature type="domain" description="GGDEF" evidence="6">
    <location>
        <begin position="728"/>
        <end position="865"/>
    </location>
</feature>
<dbReference type="SMART" id="SM00116">
    <property type="entry name" value="CBS"/>
    <property type="match status" value="4"/>
</dbReference>
<keyword evidence="1" id="KW-0129">CBS domain</keyword>
<evidence type="ECO:0000256" key="3">
    <source>
        <dbReference type="SAM" id="MobiDB-lite"/>
    </source>
</evidence>
<dbReference type="InterPro" id="IPR043128">
    <property type="entry name" value="Rev_trsase/Diguanyl_cyclase"/>
</dbReference>
<dbReference type="PROSITE" id="PS50887">
    <property type="entry name" value="GGDEF"/>
    <property type="match status" value="1"/>
</dbReference>
<dbReference type="SUPFAM" id="SSF54631">
    <property type="entry name" value="CBS-domain pair"/>
    <property type="match status" value="2"/>
</dbReference>